<dbReference type="InterPro" id="IPR011006">
    <property type="entry name" value="CheY-like_superfamily"/>
</dbReference>
<dbReference type="Pfam" id="PF00072">
    <property type="entry name" value="Response_reg"/>
    <property type="match status" value="1"/>
</dbReference>
<feature type="domain" description="Response regulatory" evidence="14">
    <location>
        <begin position="13"/>
        <end position="129"/>
    </location>
</feature>
<evidence type="ECO:0000313" key="17">
    <source>
        <dbReference type="EMBL" id="TQD26672.1"/>
    </source>
</evidence>
<dbReference type="CDD" id="cd00082">
    <property type="entry name" value="HisKA"/>
    <property type="match status" value="1"/>
</dbReference>
<evidence type="ECO:0000256" key="5">
    <source>
        <dbReference type="ARBA" id="ARBA00022553"/>
    </source>
</evidence>
<name>A0A7Z8KPL6_9EURY</name>
<keyword evidence="9" id="KW-0067">ATP-binding</keyword>
<evidence type="ECO:0000256" key="1">
    <source>
        <dbReference type="ARBA" id="ARBA00000085"/>
    </source>
</evidence>
<dbReference type="GO" id="GO:0005524">
    <property type="term" value="F:ATP binding"/>
    <property type="evidence" value="ECO:0007669"/>
    <property type="project" value="UniProtKB-KW"/>
</dbReference>
<dbReference type="NCBIfam" id="TIGR00229">
    <property type="entry name" value="sensory_box"/>
    <property type="match status" value="1"/>
</dbReference>
<dbReference type="GO" id="GO:0005886">
    <property type="term" value="C:plasma membrane"/>
    <property type="evidence" value="ECO:0007669"/>
    <property type="project" value="UniProtKB-SubCell"/>
</dbReference>
<keyword evidence="18" id="KW-1185">Reference proteome</keyword>
<dbReference type="PROSITE" id="PS50113">
    <property type="entry name" value="PAC"/>
    <property type="match status" value="1"/>
</dbReference>
<dbReference type="SUPFAM" id="SSF47384">
    <property type="entry name" value="Homodimeric domain of signal transducing histidine kinase"/>
    <property type="match status" value="1"/>
</dbReference>
<dbReference type="Gene3D" id="3.30.450.20">
    <property type="entry name" value="PAS domain"/>
    <property type="match status" value="1"/>
</dbReference>
<dbReference type="AlphaFoldDB" id="A0A7Z8KPL6"/>
<dbReference type="InterPro" id="IPR036890">
    <property type="entry name" value="HATPase_C_sf"/>
</dbReference>
<reference evidence="17 18" key="1">
    <citation type="submission" date="2019-06" db="EMBL/GenBank/DDBJ databases">
        <title>Draft genome sequence of Methanolobus vulcani B1d.</title>
        <authorList>
            <person name="Creighbaum A.J."/>
            <person name="Ticak T."/>
            <person name="Hariraju D."/>
            <person name="Arivett B.A."/>
            <person name="Ferguson D.J.Jr."/>
        </authorList>
    </citation>
    <scope>NUCLEOTIDE SEQUENCE [LARGE SCALE GENOMIC DNA]</scope>
    <source>
        <strain evidence="17 18">B1d</strain>
    </source>
</reference>
<gene>
    <name evidence="17" type="ORF">FKV42_04230</name>
</gene>
<dbReference type="SMART" id="SM00086">
    <property type="entry name" value="PAC"/>
    <property type="match status" value="1"/>
</dbReference>
<keyword evidence="5 12" id="KW-0597">Phosphoprotein</keyword>
<comment type="caution">
    <text evidence="17">The sequence shown here is derived from an EMBL/GenBank/DDBJ whole genome shotgun (WGS) entry which is preliminary data.</text>
</comment>
<dbReference type="InterPro" id="IPR004358">
    <property type="entry name" value="Sig_transdc_His_kin-like_C"/>
</dbReference>
<dbReference type="SUPFAM" id="SSF55874">
    <property type="entry name" value="ATPase domain of HSP90 chaperone/DNA topoisomerase II/histidine kinase"/>
    <property type="match status" value="1"/>
</dbReference>
<keyword evidence="8" id="KW-0418">Kinase</keyword>
<dbReference type="InterPro" id="IPR000014">
    <property type="entry name" value="PAS"/>
</dbReference>
<dbReference type="Pfam" id="PF00512">
    <property type="entry name" value="HisKA"/>
    <property type="match status" value="1"/>
</dbReference>
<dbReference type="CDD" id="cd16922">
    <property type="entry name" value="HATPase_EvgS-ArcB-TorS-like"/>
    <property type="match status" value="1"/>
</dbReference>
<dbReference type="RefSeq" id="WP_154809015.1">
    <property type="nucleotide sequence ID" value="NZ_VIAQ01000011.1"/>
</dbReference>
<dbReference type="InterPro" id="IPR013655">
    <property type="entry name" value="PAS_fold_3"/>
</dbReference>
<dbReference type="Pfam" id="PF02518">
    <property type="entry name" value="HATPase_c"/>
    <property type="match status" value="1"/>
</dbReference>
<comment type="subcellular location">
    <subcellularLocation>
        <location evidence="2">Cell membrane</location>
    </subcellularLocation>
</comment>
<dbReference type="InterPro" id="IPR035965">
    <property type="entry name" value="PAS-like_dom_sf"/>
</dbReference>
<evidence type="ECO:0000256" key="2">
    <source>
        <dbReference type="ARBA" id="ARBA00004236"/>
    </source>
</evidence>
<dbReference type="SMART" id="SM00091">
    <property type="entry name" value="PAS"/>
    <property type="match status" value="1"/>
</dbReference>
<feature type="domain" description="PAC" evidence="16">
    <location>
        <begin position="222"/>
        <end position="275"/>
    </location>
</feature>
<proteinExistence type="predicted"/>
<dbReference type="GO" id="GO:0009927">
    <property type="term" value="F:histidine phosphotransfer kinase activity"/>
    <property type="evidence" value="ECO:0007669"/>
    <property type="project" value="TreeGrafter"/>
</dbReference>
<dbReference type="PROSITE" id="PS50110">
    <property type="entry name" value="RESPONSE_REGULATORY"/>
    <property type="match status" value="1"/>
</dbReference>
<evidence type="ECO:0000259" key="16">
    <source>
        <dbReference type="PROSITE" id="PS50113"/>
    </source>
</evidence>
<dbReference type="EMBL" id="VIAQ01000011">
    <property type="protein sequence ID" value="TQD26672.1"/>
    <property type="molecule type" value="Genomic_DNA"/>
</dbReference>
<feature type="domain" description="PAS" evidence="15">
    <location>
        <begin position="147"/>
        <end position="219"/>
    </location>
</feature>
<dbReference type="Gene3D" id="1.10.287.130">
    <property type="match status" value="1"/>
</dbReference>
<accession>A0A7Z8KPL6</accession>
<dbReference type="PROSITE" id="PS50112">
    <property type="entry name" value="PAS"/>
    <property type="match status" value="1"/>
</dbReference>
<dbReference type="CDD" id="cd00156">
    <property type="entry name" value="REC"/>
    <property type="match status" value="1"/>
</dbReference>
<evidence type="ECO:0000259" key="13">
    <source>
        <dbReference type="PROSITE" id="PS50109"/>
    </source>
</evidence>
<dbReference type="Proteomes" id="UP000319335">
    <property type="component" value="Unassembled WGS sequence"/>
</dbReference>
<dbReference type="GO" id="GO:0000155">
    <property type="term" value="F:phosphorelay sensor kinase activity"/>
    <property type="evidence" value="ECO:0007669"/>
    <property type="project" value="InterPro"/>
</dbReference>
<keyword evidence="6" id="KW-0808">Transferase</keyword>
<keyword evidence="10" id="KW-0902">Two-component regulatory system</keyword>
<evidence type="ECO:0000256" key="12">
    <source>
        <dbReference type="PROSITE-ProRule" id="PRU00169"/>
    </source>
</evidence>
<evidence type="ECO:0000259" key="15">
    <source>
        <dbReference type="PROSITE" id="PS50112"/>
    </source>
</evidence>
<dbReference type="InterPro" id="IPR003594">
    <property type="entry name" value="HATPase_dom"/>
</dbReference>
<dbReference type="PROSITE" id="PS50109">
    <property type="entry name" value="HIS_KIN"/>
    <property type="match status" value="1"/>
</dbReference>
<evidence type="ECO:0000256" key="3">
    <source>
        <dbReference type="ARBA" id="ARBA00012438"/>
    </source>
</evidence>
<sequence length="522" mass="59223">MEHKHMEKESNLRILFVEDVPSDTELAERILQKDGLVFNSSRVETADEFLKQLVEFKPDIIISDYNLPGFDGMHALKLLFEYDKSIPFIIFTGSLNEETAVRCMKEGATDYVLKDRIKRLPYSVREALHKKDVLAAKEIAECSLRISEERLKLAMEVSGQGFWDWDMDTDKVYFSPGWYSMFGYNQGDLPETFDAWKSILHPEDRDVIHSRLLDNLRNREIFQMDFRICSKNGEWIWVTGHGKPFGIDEKSVPHRAIGTCIDITDRKLAEQQMLKARIAAEEANRYKNELLANTTHELKTPLSSVIGFSDILLEEMPGQLNNSQQQYISIINQSGSRLLELVNRMLDLSMIESGKMDVIYESFSPEYVLSIVLKRTSSMAAKKKVCVNSAVDPVLEEIIADADKVTEMLYNLVENSVKFTPEGGKISISVTGNGGDVYFTVSDTGIGIEKKDMERIFEPFVQLDGSTSRKQGGVGLGLMLVREYAKMHNGDIRVESEFGNGSTFTLKLPRTPVNLGINTQKY</sequence>
<dbReference type="PRINTS" id="PR00344">
    <property type="entry name" value="BCTRLSENSOR"/>
</dbReference>
<evidence type="ECO:0000256" key="10">
    <source>
        <dbReference type="ARBA" id="ARBA00023012"/>
    </source>
</evidence>
<dbReference type="Gene3D" id="3.30.565.10">
    <property type="entry name" value="Histidine kinase-like ATPase, C-terminal domain"/>
    <property type="match status" value="1"/>
</dbReference>
<evidence type="ECO:0000256" key="8">
    <source>
        <dbReference type="ARBA" id="ARBA00022777"/>
    </source>
</evidence>
<dbReference type="Gene3D" id="3.40.50.2300">
    <property type="match status" value="1"/>
</dbReference>
<dbReference type="SMART" id="SM00388">
    <property type="entry name" value="HisKA"/>
    <property type="match status" value="1"/>
</dbReference>
<dbReference type="CDD" id="cd00130">
    <property type="entry name" value="PAS"/>
    <property type="match status" value="1"/>
</dbReference>
<dbReference type="FunFam" id="3.30.565.10:FF:000023">
    <property type="entry name" value="PAS domain-containing sensor histidine kinase"/>
    <property type="match status" value="1"/>
</dbReference>
<dbReference type="EC" id="2.7.13.3" evidence="3"/>
<dbReference type="SMART" id="SM00448">
    <property type="entry name" value="REC"/>
    <property type="match status" value="1"/>
</dbReference>
<keyword evidence="7" id="KW-0547">Nucleotide-binding</keyword>
<dbReference type="InterPro" id="IPR001789">
    <property type="entry name" value="Sig_transdc_resp-reg_receiver"/>
</dbReference>
<evidence type="ECO:0000259" key="14">
    <source>
        <dbReference type="PROSITE" id="PS50110"/>
    </source>
</evidence>
<dbReference type="SMART" id="SM00387">
    <property type="entry name" value="HATPase_c"/>
    <property type="match status" value="1"/>
</dbReference>
<keyword evidence="11" id="KW-0472">Membrane</keyword>
<dbReference type="InterPro" id="IPR003661">
    <property type="entry name" value="HisK_dim/P_dom"/>
</dbReference>
<dbReference type="OrthoDB" id="8127at2157"/>
<dbReference type="PANTHER" id="PTHR43047:SF72">
    <property type="entry name" value="OSMOSENSING HISTIDINE PROTEIN KINASE SLN1"/>
    <property type="match status" value="1"/>
</dbReference>
<evidence type="ECO:0000256" key="7">
    <source>
        <dbReference type="ARBA" id="ARBA00022741"/>
    </source>
</evidence>
<evidence type="ECO:0000313" key="18">
    <source>
        <dbReference type="Proteomes" id="UP000319335"/>
    </source>
</evidence>
<evidence type="ECO:0000256" key="6">
    <source>
        <dbReference type="ARBA" id="ARBA00022679"/>
    </source>
</evidence>
<dbReference type="SUPFAM" id="SSF55785">
    <property type="entry name" value="PYP-like sensor domain (PAS domain)"/>
    <property type="match status" value="1"/>
</dbReference>
<dbReference type="InterPro" id="IPR005467">
    <property type="entry name" value="His_kinase_dom"/>
</dbReference>
<protein>
    <recommendedName>
        <fullName evidence="3">histidine kinase</fullName>
        <ecNumber evidence="3">2.7.13.3</ecNumber>
    </recommendedName>
</protein>
<evidence type="ECO:0000256" key="11">
    <source>
        <dbReference type="ARBA" id="ARBA00023136"/>
    </source>
</evidence>
<organism evidence="17 18">
    <name type="scientific">Methanolobus vulcani</name>
    <dbReference type="NCBI Taxonomy" id="38026"/>
    <lineage>
        <taxon>Archaea</taxon>
        <taxon>Methanobacteriati</taxon>
        <taxon>Methanobacteriota</taxon>
        <taxon>Stenosarchaea group</taxon>
        <taxon>Methanomicrobia</taxon>
        <taxon>Methanosarcinales</taxon>
        <taxon>Methanosarcinaceae</taxon>
        <taxon>Methanolobus</taxon>
    </lineage>
</organism>
<comment type="catalytic activity">
    <reaction evidence="1">
        <text>ATP + protein L-histidine = ADP + protein N-phospho-L-histidine.</text>
        <dbReference type="EC" id="2.7.13.3"/>
    </reaction>
</comment>
<feature type="domain" description="Histidine kinase" evidence="13">
    <location>
        <begin position="293"/>
        <end position="512"/>
    </location>
</feature>
<keyword evidence="4" id="KW-1003">Cell membrane</keyword>
<dbReference type="PANTHER" id="PTHR43047">
    <property type="entry name" value="TWO-COMPONENT HISTIDINE PROTEIN KINASE"/>
    <property type="match status" value="1"/>
</dbReference>
<dbReference type="InterPro" id="IPR000700">
    <property type="entry name" value="PAS-assoc_C"/>
</dbReference>
<dbReference type="Pfam" id="PF08447">
    <property type="entry name" value="PAS_3"/>
    <property type="match status" value="1"/>
</dbReference>
<dbReference type="InterPro" id="IPR001610">
    <property type="entry name" value="PAC"/>
</dbReference>
<dbReference type="InterPro" id="IPR036097">
    <property type="entry name" value="HisK_dim/P_sf"/>
</dbReference>
<evidence type="ECO:0000256" key="4">
    <source>
        <dbReference type="ARBA" id="ARBA00022475"/>
    </source>
</evidence>
<evidence type="ECO:0000256" key="9">
    <source>
        <dbReference type="ARBA" id="ARBA00022840"/>
    </source>
</evidence>
<dbReference type="SUPFAM" id="SSF52172">
    <property type="entry name" value="CheY-like"/>
    <property type="match status" value="1"/>
</dbReference>
<feature type="modified residue" description="4-aspartylphosphate" evidence="12">
    <location>
        <position position="64"/>
    </location>
</feature>